<organism evidence="1 2">
    <name type="scientific">Araneus ventricosus</name>
    <name type="common">Orbweaver spider</name>
    <name type="synonym">Epeira ventricosa</name>
    <dbReference type="NCBI Taxonomy" id="182803"/>
    <lineage>
        <taxon>Eukaryota</taxon>
        <taxon>Metazoa</taxon>
        <taxon>Ecdysozoa</taxon>
        <taxon>Arthropoda</taxon>
        <taxon>Chelicerata</taxon>
        <taxon>Arachnida</taxon>
        <taxon>Araneae</taxon>
        <taxon>Araneomorphae</taxon>
        <taxon>Entelegynae</taxon>
        <taxon>Araneoidea</taxon>
        <taxon>Araneidae</taxon>
        <taxon>Araneus</taxon>
    </lineage>
</organism>
<proteinExistence type="predicted"/>
<evidence type="ECO:0000313" key="1">
    <source>
        <dbReference type="EMBL" id="GBN99587.1"/>
    </source>
</evidence>
<accession>A0A4Y2TGC6</accession>
<comment type="caution">
    <text evidence="1">The sequence shown here is derived from an EMBL/GenBank/DDBJ whole genome shotgun (WGS) entry which is preliminary data.</text>
</comment>
<keyword evidence="2" id="KW-1185">Reference proteome</keyword>
<dbReference type="AlphaFoldDB" id="A0A4Y2TGC6"/>
<name>A0A4Y2TGC6_ARAVE</name>
<feature type="non-terminal residue" evidence="1">
    <location>
        <position position="1"/>
    </location>
</feature>
<dbReference type="EMBL" id="BGPR01028433">
    <property type="protein sequence ID" value="GBN99587.1"/>
    <property type="molecule type" value="Genomic_DNA"/>
</dbReference>
<reference evidence="1 2" key="1">
    <citation type="journal article" date="2019" name="Sci. Rep.">
        <title>Orb-weaving spider Araneus ventricosus genome elucidates the spidroin gene catalogue.</title>
        <authorList>
            <person name="Kono N."/>
            <person name="Nakamura H."/>
            <person name="Ohtoshi R."/>
            <person name="Moran D.A.P."/>
            <person name="Shinohara A."/>
            <person name="Yoshida Y."/>
            <person name="Fujiwara M."/>
            <person name="Mori M."/>
            <person name="Tomita M."/>
            <person name="Arakawa K."/>
        </authorList>
    </citation>
    <scope>NUCLEOTIDE SEQUENCE [LARGE SCALE GENOMIC DNA]</scope>
</reference>
<sequence length="140" mass="15372">TPPHVPVPVIITVAAPVGWTWDIYADRTPPHVAATITVAASVGWTWDIYTDRTPPHVATTITVAASVGWTWDTYADRTPPHVAATITVAAPVGWTSIRTERRPMSLPCNHYSCRICRKDMGHLYGQTDNLRFEGLGPNLT</sequence>
<gene>
    <name evidence="1" type="ORF">AVEN_40066_1</name>
</gene>
<evidence type="ECO:0000313" key="2">
    <source>
        <dbReference type="Proteomes" id="UP000499080"/>
    </source>
</evidence>
<dbReference type="Proteomes" id="UP000499080">
    <property type="component" value="Unassembled WGS sequence"/>
</dbReference>
<protein>
    <submittedName>
        <fullName evidence="1">Uncharacterized protein</fullName>
    </submittedName>
</protein>